<comment type="caution">
    <text evidence="3">The sequence shown here is derived from an EMBL/GenBank/DDBJ whole genome shotgun (WGS) entry which is preliminary data.</text>
</comment>
<accession>A0A0D1MDQ7</accession>
<reference evidence="3 4" key="1">
    <citation type="submission" date="2015-01" db="EMBL/GenBank/DDBJ databases">
        <title>Genome of Sphingomonas taxi strain 30a.</title>
        <authorList>
            <person name="Eevers N."/>
            <person name="Van Hamme J."/>
            <person name="Bottos E."/>
            <person name="Weyens N."/>
            <person name="Vangronsveld J."/>
        </authorList>
    </citation>
    <scope>NUCLEOTIDE SEQUENCE [LARGE SCALE GENOMIC DNA]</scope>
    <source>
        <strain evidence="3 4">30a</strain>
    </source>
</reference>
<name>A0A0D1MDQ7_9SPHN</name>
<organism evidence="3 4">
    <name type="scientific">Sphingomonas melonis</name>
    <dbReference type="NCBI Taxonomy" id="152682"/>
    <lineage>
        <taxon>Bacteria</taxon>
        <taxon>Pseudomonadati</taxon>
        <taxon>Pseudomonadota</taxon>
        <taxon>Alphaproteobacteria</taxon>
        <taxon>Sphingomonadales</taxon>
        <taxon>Sphingomonadaceae</taxon>
        <taxon>Sphingomonas</taxon>
    </lineage>
</organism>
<dbReference type="AlphaFoldDB" id="A0A0D1MDQ7"/>
<evidence type="ECO:0000313" key="3">
    <source>
        <dbReference type="EMBL" id="KIU25931.1"/>
    </source>
</evidence>
<feature type="chain" id="PRO_5002243630" description="DUF2946 domain-containing protein" evidence="2">
    <location>
        <begin position="26"/>
        <end position="111"/>
    </location>
</feature>
<proteinExistence type="predicted"/>
<evidence type="ECO:0000256" key="2">
    <source>
        <dbReference type="SAM" id="SignalP"/>
    </source>
</evidence>
<gene>
    <name evidence="3" type="ORF">SR41_17375</name>
</gene>
<feature type="signal peptide" evidence="2">
    <location>
        <begin position="1"/>
        <end position="25"/>
    </location>
</feature>
<feature type="region of interest" description="Disordered" evidence="1">
    <location>
        <begin position="46"/>
        <end position="66"/>
    </location>
</feature>
<dbReference type="PATRIC" id="fig|1549858.7.peg.1515"/>
<keyword evidence="2" id="KW-0732">Signal</keyword>
<evidence type="ECO:0000256" key="1">
    <source>
        <dbReference type="SAM" id="MobiDB-lite"/>
    </source>
</evidence>
<dbReference type="EMBL" id="JXTP01000092">
    <property type="protein sequence ID" value="KIU25931.1"/>
    <property type="molecule type" value="Genomic_DNA"/>
</dbReference>
<evidence type="ECO:0008006" key="5">
    <source>
        <dbReference type="Google" id="ProtNLM"/>
    </source>
</evidence>
<protein>
    <recommendedName>
        <fullName evidence="5">DUF2946 domain-containing protein</fullName>
    </recommendedName>
</protein>
<sequence length="111" mass="11553">MLARAWSLLLLLLASSLVMTATVHAREVPGQATTIECTGVVHVDGDADQSQGDADKAIPHHHGTCHGQALSIPQADAISVTFNIEGARPKPGFDAVRALSSVDPALRPPNA</sequence>
<evidence type="ECO:0000313" key="4">
    <source>
        <dbReference type="Proteomes" id="UP000033203"/>
    </source>
</evidence>
<dbReference type="Proteomes" id="UP000033203">
    <property type="component" value="Unassembled WGS sequence"/>
</dbReference>